<evidence type="ECO:0000313" key="5">
    <source>
        <dbReference type="Proteomes" id="UP000011560"/>
    </source>
</evidence>
<reference evidence="4 5" key="1">
    <citation type="journal article" date="2014" name="PLoS Genet.">
        <title>Phylogenetically driven sequencing of extremely halophilic archaea reveals strategies for static and dynamic osmo-response.</title>
        <authorList>
            <person name="Becker E.A."/>
            <person name="Seitzer P.M."/>
            <person name="Tritt A."/>
            <person name="Larsen D."/>
            <person name="Krusor M."/>
            <person name="Yao A.I."/>
            <person name="Wu D."/>
            <person name="Madern D."/>
            <person name="Eisen J.A."/>
            <person name="Darling A.E."/>
            <person name="Facciotti M.T."/>
        </authorList>
    </citation>
    <scope>NUCLEOTIDE SEQUENCE [LARGE SCALE GENOMIC DNA]</scope>
    <source>
        <strain evidence="4 5">JCM 14624</strain>
    </source>
</reference>
<dbReference type="PANTHER" id="PTHR36435:SF1">
    <property type="entry name" value="CAAX AMINO TERMINAL PROTEASE FAMILY PROTEIN"/>
    <property type="match status" value="1"/>
</dbReference>
<evidence type="ECO:0000259" key="3">
    <source>
        <dbReference type="Pfam" id="PF02517"/>
    </source>
</evidence>
<feature type="transmembrane region" description="Helical" evidence="2">
    <location>
        <begin position="327"/>
        <end position="346"/>
    </location>
</feature>
<organism evidence="4 5">
    <name type="scientific">Halovivax asiaticus JCM 14624</name>
    <dbReference type="NCBI Taxonomy" id="1227490"/>
    <lineage>
        <taxon>Archaea</taxon>
        <taxon>Methanobacteriati</taxon>
        <taxon>Methanobacteriota</taxon>
        <taxon>Stenosarchaea group</taxon>
        <taxon>Halobacteria</taxon>
        <taxon>Halobacteriales</taxon>
        <taxon>Natrialbaceae</taxon>
        <taxon>Halovivax</taxon>
    </lineage>
</organism>
<dbReference type="RefSeq" id="WP_007701459.1">
    <property type="nucleotide sequence ID" value="NZ_AOIQ01000014.1"/>
</dbReference>
<dbReference type="PANTHER" id="PTHR36435">
    <property type="entry name" value="SLR1288 PROTEIN"/>
    <property type="match status" value="1"/>
</dbReference>
<keyword evidence="5" id="KW-1185">Reference proteome</keyword>
<protein>
    <submittedName>
        <fullName evidence="4">Abortive infection protein</fullName>
    </submittedName>
</protein>
<feature type="compositionally biased region" description="Low complexity" evidence="1">
    <location>
        <begin position="41"/>
        <end position="65"/>
    </location>
</feature>
<feature type="region of interest" description="Disordered" evidence="1">
    <location>
        <begin position="1"/>
        <end position="68"/>
    </location>
</feature>
<evidence type="ECO:0000256" key="2">
    <source>
        <dbReference type="SAM" id="Phobius"/>
    </source>
</evidence>
<feature type="transmembrane region" description="Helical" evidence="2">
    <location>
        <begin position="286"/>
        <end position="307"/>
    </location>
</feature>
<dbReference type="GO" id="GO:0080120">
    <property type="term" value="P:CAAX-box protein maturation"/>
    <property type="evidence" value="ECO:0007669"/>
    <property type="project" value="UniProtKB-ARBA"/>
</dbReference>
<dbReference type="STRING" id="1227490.C479_09608"/>
<gene>
    <name evidence="4" type="ORF">C479_09608</name>
</gene>
<feature type="transmembrane region" description="Helical" evidence="2">
    <location>
        <begin position="98"/>
        <end position="121"/>
    </location>
</feature>
<dbReference type="EMBL" id="AOIQ01000014">
    <property type="protein sequence ID" value="ELZ11057.1"/>
    <property type="molecule type" value="Genomic_DNA"/>
</dbReference>
<comment type="caution">
    <text evidence="4">The sequence shown here is derived from an EMBL/GenBank/DDBJ whole genome shotgun (WGS) entry which is preliminary data.</text>
</comment>
<feature type="transmembrane region" description="Helical" evidence="2">
    <location>
        <begin position="385"/>
        <end position="407"/>
    </location>
</feature>
<feature type="compositionally biased region" description="Acidic residues" evidence="1">
    <location>
        <begin position="9"/>
        <end position="20"/>
    </location>
</feature>
<feature type="transmembrane region" description="Helical" evidence="2">
    <location>
        <begin position="202"/>
        <end position="226"/>
    </location>
</feature>
<accession>M0BKS4</accession>
<feature type="domain" description="CAAX prenyl protease 2/Lysostaphin resistance protein A-like" evidence="3">
    <location>
        <begin position="327"/>
        <end position="424"/>
    </location>
</feature>
<feature type="transmembrane region" description="Helical" evidence="2">
    <location>
        <begin position="246"/>
        <end position="266"/>
    </location>
</feature>
<dbReference type="InterPro" id="IPR052710">
    <property type="entry name" value="CAAX_protease"/>
</dbReference>
<dbReference type="Pfam" id="PF02517">
    <property type="entry name" value="Rce1-like"/>
    <property type="match status" value="1"/>
</dbReference>
<keyword evidence="2" id="KW-0472">Membrane</keyword>
<dbReference type="Proteomes" id="UP000011560">
    <property type="component" value="Unassembled WGS sequence"/>
</dbReference>
<evidence type="ECO:0000256" key="1">
    <source>
        <dbReference type="SAM" id="MobiDB-lite"/>
    </source>
</evidence>
<dbReference type="InterPro" id="IPR003675">
    <property type="entry name" value="Rce1/LyrA-like_dom"/>
</dbReference>
<name>M0BKS4_9EURY</name>
<feature type="transmembrane region" description="Helical" evidence="2">
    <location>
        <begin position="72"/>
        <end position="92"/>
    </location>
</feature>
<evidence type="ECO:0000313" key="4">
    <source>
        <dbReference type="EMBL" id="ELZ11057.1"/>
    </source>
</evidence>
<dbReference type="OrthoDB" id="275779at2157"/>
<feature type="transmembrane region" description="Helical" evidence="2">
    <location>
        <begin position="130"/>
        <end position="150"/>
    </location>
</feature>
<proteinExistence type="predicted"/>
<dbReference type="AlphaFoldDB" id="M0BKS4"/>
<feature type="transmembrane region" description="Helical" evidence="2">
    <location>
        <begin position="170"/>
        <end position="190"/>
    </location>
</feature>
<keyword evidence="2" id="KW-0812">Transmembrane</keyword>
<dbReference type="GO" id="GO:0004175">
    <property type="term" value="F:endopeptidase activity"/>
    <property type="evidence" value="ECO:0007669"/>
    <property type="project" value="UniProtKB-ARBA"/>
</dbReference>
<feature type="transmembrane region" description="Helical" evidence="2">
    <location>
        <begin position="358"/>
        <end position="379"/>
    </location>
</feature>
<keyword evidence="2" id="KW-1133">Transmembrane helix</keyword>
<sequence length="436" mass="44413">MTGGRDQADDTATDGPDDATEPAANGEQSADPAADDDRSVDTTPTDGRSTGDTTTGSSDTGSDSTNPFPDTVADVSIVAGLFTATLAVLGAARPLRTAGVDAVSLAIVGFGLLSLAAVFAVRHGIVSRPVAGPLVALTSAGGALGAVYGLTNGYTTDFGVPPIANAPSLLVAFVGSILTVAAGVAIYAEFSTEQLVRRLRATVGYSLLGAFGYAAILAWATLIGGLAVPLLTGQLANELPTTTMAVLTQIATVLGTASVAGAYLAWTGRDRSYIDLRVPRLRDLGYVIGGIAALAGIAIAIGLLLGSAGVENTDHSSFDRAQGAPELLLVLAVASILVIGPFEELLYRNVIQKGLYEYFSKPGAIVVASVAFASAHLIAYSGDSVGGLLVSLGIVFSLSLALGVVYARTNNLLVPALVHGLYNAYVYYTQYLELVG</sequence>